<evidence type="ECO:0000256" key="7">
    <source>
        <dbReference type="RuleBase" id="RU003297"/>
    </source>
</evidence>
<feature type="transmembrane region" description="Helical" evidence="7">
    <location>
        <begin position="109"/>
        <end position="128"/>
    </location>
</feature>
<dbReference type="GO" id="GO:0008137">
    <property type="term" value="F:NADH dehydrogenase (ubiquinone) activity"/>
    <property type="evidence" value="ECO:0007669"/>
    <property type="project" value="UniProtKB-UniRule"/>
</dbReference>
<evidence type="ECO:0000256" key="6">
    <source>
        <dbReference type="ARBA" id="ARBA00023136"/>
    </source>
</evidence>
<comment type="subcellular location">
    <subcellularLocation>
        <location evidence="2">Membrane</location>
        <topology evidence="2">Multi-pass membrane protein</topology>
    </subcellularLocation>
    <subcellularLocation>
        <location evidence="7">Mitochondrion membrane</location>
        <topology evidence="7">Multi-pass membrane protein</topology>
    </subcellularLocation>
</comment>
<organism evidence="9">
    <name type="scientific">Phaeophyceae sp</name>
    <dbReference type="NCBI Taxonomy" id="2249243"/>
    <lineage>
        <taxon>Eukaryota</taxon>
        <taxon>Sar</taxon>
        <taxon>Stramenopiles</taxon>
        <taxon>Ochrophyta</taxon>
        <taxon>PX clade</taxon>
        <taxon>Phaeophyceae</taxon>
    </lineage>
</organism>
<dbReference type="GO" id="GO:0031966">
    <property type="term" value="C:mitochondrial membrane"/>
    <property type="evidence" value="ECO:0007669"/>
    <property type="project" value="UniProtKB-SubCell"/>
</dbReference>
<dbReference type="InterPro" id="IPR001750">
    <property type="entry name" value="ND/Mrp_TM"/>
</dbReference>
<feature type="transmembrane region" description="Helical" evidence="7">
    <location>
        <begin position="354"/>
        <end position="375"/>
    </location>
</feature>
<dbReference type="GO" id="GO:0048039">
    <property type="term" value="F:ubiquinone binding"/>
    <property type="evidence" value="ECO:0007669"/>
    <property type="project" value="TreeGrafter"/>
</dbReference>
<keyword evidence="7 9" id="KW-0496">Mitochondrion</keyword>
<dbReference type="PANTHER" id="PTHR43507:SF1">
    <property type="entry name" value="NADH-UBIQUINONE OXIDOREDUCTASE CHAIN 4"/>
    <property type="match status" value="1"/>
</dbReference>
<evidence type="ECO:0000259" key="8">
    <source>
        <dbReference type="Pfam" id="PF00361"/>
    </source>
</evidence>
<keyword evidence="4 7" id="KW-0812">Transmembrane</keyword>
<feature type="transmembrane region" description="Helical" evidence="7">
    <location>
        <begin position="444"/>
        <end position="463"/>
    </location>
</feature>
<dbReference type="PANTHER" id="PTHR43507">
    <property type="entry name" value="NADH-UBIQUINONE OXIDOREDUCTASE CHAIN 4"/>
    <property type="match status" value="1"/>
</dbReference>
<dbReference type="GO" id="GO:0003954">
    <property type="term" value="F:NADH dehydrogenase activity"/>
    <property type="evidence" value="ECO:0007669"/>
    <property type="project" value="TreeGrafter"/>
</dbReference>
<feature type="transmembrane region" description="Helical" evidence="7">
    <location>
        <begin position="206"/>
        <end position="228"/>
    </location>
</feature>
<keyword evidence="6 7" id="KW-0472">Membrane</keyword>
<dbReference type="InterPro" id="IPR003918">
    <property type="entry name" value="NADH_UbQ_OxRdtase"/>
</dbReference>
<evidence type="ECO:0000256" key="1">
    <source>
        <dbReference type="ARBA" id="ARBA00003257"/>
    </source>
</evidence>
<evidence type="ECO:0000313" key="9">
    <source>
        <dbReference type="EMBL" id="QWE51012.1"/>
    </source>
</evidence>
<comment type="function">
    <text evidence="7">Core subunit of the mitochondrial membrane respiratory chain NADH dehydrogenase (Complex I) which catalyzes electron transfer from NADH through the respiratory chain, using ubiquinone as an electron acceptor. Essential for the catalytic activity and assembly of complex I.</text>
</comment>
<name>A0A8E8PET7_9PHAE</name>
<dbReference type="GO" id="GO:0042773">
    <property type="term" value="P:ATP synthesis coupled electron transport"/>
    <property type="evidence" value="ECO:0007669"/>
    <property type="project" value="InterPro"/>
</dbReference>
<proteinExistence type="inferred from homology"/>
<evidence type="ECO:0000256" key="4">
    <source>
        <dbReference type="ARBA" id="ARBA00022692"/>
    </source>
</evidence>
<dbReference type="PRINTS" id="PR01437">
    <property type="entry name" value="NUOXDRDTASE4"/>
</dbReference>
<evidence type="ECO:0000256" key="3">
    <source>
        <dbReference type="ARBA" id="ARBA00009025"/>
    </source>
</evidence>
<feature type="transmembrane region" description="Helical" evidence="7">
    <location>
        <begin position="57"/>
        <end position="75"/>
    </location>
</feature>
<dbReference type="EMBL" id="MT747832">
    <property type="protein sequence ID" value="QWE51012.1"/>
    <property type="molecule type" value="Genomic_DNA"/>
</dbReference>
<sequence length="484" mass="53770">MLLIFILSILFFGIIVLSFIPEKSNLFLRQFSLGLTSIVFLLSLVLWVGFDNSISKFQYVSSSLWLPVANINLVLGVDGISLFYILLTTFLFPICILSSWSFEKGSIKTYLFSFLSIELILLLVFTVIDLLLFYIFFEAVLIPMYLVIGIYGSRQRKVRAAYMFFLYTLLGSLFMLLGIVYISLLVGSTDYEVLSTFTFSSYDEKWLWLAFFASFAVKVPMLPLHIWLPEAHAEAPTAGSVVLAGILLKLGSYGFLRFSLGLFPLASIYFTPLIFTLSLLGIIYPSLTAIRQTDLKRLIAYTSVAHMNLVMVGIFSGSASGIEGAILQSISHGFVSSALFLIIGVLYERSHSRLIRYYGGLVYTMPIFTAIFLLFTMSNLGLPGTSSFVGEYFILLSAFKANTTLSFLAATSMVLGGGYSLWVFNRIAYGNIKTTGVDLTLREFCIFLPLALGTLFLGIYPMGCLSSMHATVTELVLISLESCI</sequence>
<feature type="transmembrane region" description="Helical" evidence="7">
    <location>
        <begin position="325"/>
        <end position="347"/>
    </location>
</feature>
<comment type="similarity">
    <text evidence="3 7">Belongs to the complex I subunit 4 family.</text>
</comment>
<keyword evidence="7" id="KW-0679">Respiratory chain</keyword>
<keyword evidence="7" id="KW-0249">Electron transport</keyword>
<feature type="transmembrane region" description="Helical" evidence="7">
    <location>
        <begin position="298"/>
        <end position="319"/>
    </location>
</feature>
<evidence type="ECO:0000256" key="5">
    <source>
        <dbReference type="ARBA" id="ARBA00022989"/>
    </source>
</evidence>
<dbReference type="NCBIfam" id="TIGR01972">
    <property type="entry name" value="NDH_I_M"/>
    <property type="match status" value="1"/>
</dbReference>
<feature type="transmembrane region" description="Helical" evidence="7">
    <location>
        <begin position="262"/>
        <end position="286"/>
    </location>
</feature>
<dbReference type="AlphaFoldDB" id="A0A8E8PET7"/>
<feature type="domain" description="NADH:quinone oxidoreductase/Mrp antiporter transmembrane" evidence="8">
    <location>
        <begin position="129"/>
        <end position="414"/>
    </location>
</feature>
<keyword evidence="7" id="KW-0813">Transport</keyword>
<keyword evidence="5 7" id="KW-1133">Transmembrane helix</keyword>
<feature type="transmembrane region" description="Helical" evidence="7">
    <location>
        <begin position="81"/>
        <end position="102"/>
    </location>
</feature>
<evidence type="ECO:0000256" key="2">
    <source>
        <dbReference type="ARBA" id="ARBA00004141"/>
    </source>
</evidence>
<comment type="function">
    <text evidence="1">Core subunit of the mitochondrial membrane respiratory chain NADH dehydrogenase (Complex I) that is believed to belong to the minimal assembly required for catalysis. Complex I functions in the transfer of electrons from NADH to the respiratory chain. The immediate electron acceptor for the enzyme is believed to be ubiquinone.</text>
</comment>
<feature type="transmembrane region" description="Helical" evidence="7">
    <location>
        <begin position="164"/>
        <end position="186"/>
    </location>
</feature>
<dbReference type="Pfam" id="PF00361">
    <property type="entry name" value="Proton_antipo_M"/>
    <property type="match status" value="1"/>
</dbReference>
<keyword evidence="7" id="KW-0520">NAD</keyword>
<feature type="transmembrane region" description="Helical" evidence="7">
    <location>
        <begin position="28"/>
        <end position="50"/>
    </location>
</feature>
<reference evidence="9" key="1">
    <citation type="journal article" date="2021" name="Eur. J. Phycol.">
        <title>High-throughput sequencing of the kelp Alaria (Phaeophyceae) reveals epi-endobiotic associations, including a likely phaeophycean parasite.</title>
        <authorList>
            <person name="Bringloe T.T."/>
            <person name="Sauermann R."/>
            <person name="Krause-Jensen D."/>
            <person name="Olesen B."/>
            <person name="Klimova A."/>
            <person name="Klochkova T.A."/>
            <person name="Verbruggen H."/>
        </authorList>
    </citation>
    <scope>NUCLEOTIDE SEQUENCE</scope>
</reference>
<dbReference type="GO" id="GO:0015990">
    <property type="term" value="P:electron transport coupled proton transport"/>
    <property type="evidence" value="ECO:0007669"/>
    <property type="project" value="TreeGrafter"/>
</dbReference>
<geneLocation type="mitochondrion" evidence="9"/>
<feature type="transmembrane region" description="Helical" evidence="7">
    <location>
        <begin position="405"/>
        <end position="424"/>
    </location>
</feature>
<feature type="transmembrane region" description="Helical" evidence="7">
    <location>
        <begin position="235"/>
        <end position="256"/>
    </location>
</feature>
<accession>A0A8E8PET7</accession>
<gene>
    <name evidence="9" type="primary">nad4</name>
</gene>
<keyword evidence="7" id="KW-0830">Ubiquinone</keyword>
<dbReference type="EC" id="7.1.1.2" evidence="7"/>
<feature type="transmembrane region" description="Helical" evidence="7">
    <location>
        <begin position="134"/>
        <end position="152"/>
    </location>
</feature>
<dbReference type="InterPro" id="IPR010227">
    <property type="entry name" value="NADH_Q_OxRdtase_chainM/4"/>
</dbReference>
<protein>
    <recommendedName>
        <fullName evidence="7">NADH-ubiquinone oxidoreductase chain 4</fullName>
        <ecNumber evidence="7">7.1.1.2</ecNumber>
    </recommendedName>
</protein>
<comment type="catalytic activity">
    <reaction evidence="7">
        <text>a ubiquinone + NADH + 5 H(+)(in) = a ubiquinol + NAD(+) + 4 H(+)(out)</text>
        <dbReference type="Rhea" id="RHEA:29091"/>
        <dbReference type="Rhea" id="RHEA-COMP:9565"/>
        <dbReference type="Rhea" id="RHEA-COMP:9566"/>
        <dbReference type="ChEBI" id="CHEBI:15378"/>
        <dbReference type="ChEBI" id="CHEBI:16389"/>
        <dbReference type="ChEBI" id="CHEBI:17976"/>
        <dbReference type="ChEBI" id="CHEBI:57540"/>
        <dbReference type="ChEBI" id="CHEBI:57945"/>
        <dbReference type="EC" id="7.1.1.2"/>
    </reaction>
</comment>